<feature type="domain" description="Ketosynthase family 3 (KS3)" evidence="7">
    <location>
        <begin position="55"/>
        <end position="383"/>
    </location>
</feature>
<evidence type="ECO:0000256" key="6">
    <source>
        <dbReference type="SAM" id="MobiDB-lite"/>
    </source>
</evidence>
<dbReference type="Proteomes" id="UP000613401">
    <property type="component" value="Unassembled WGS sequence"/>
</dbReference>
<dbReference type="InterPro" id="IPR014030">
    <property type="entry name" value="Ketoacyl_synth_N"/>
</dbReference>
<keyword evidence="4" id="KW-0511">Multifunctional enzyme</keyword>
<dbReference type="Pfam" id="PF02801">
    <property type="entry name" value="Ketoacyl-synt_C"/>
    <property type="match status" value="1"/>
</dbReference>
<dbReference type="InterPro" id="IPR020841">
    <property type="entry name" value="PKS_Beta-ketoAc_synthase_dom"/>
</dbReference>
<keyword evidence="1" id="KW-0596">Phosphopantetheine</keyword>
<dbReference type="InterPro" id="IPR014031">
    <property type="entry name" value="Ketoacyl_synth_C"/>
</dbReference>
<accession>A0A8H4FKT6</accession>
<keyword evidence="2" id="KW-0597">Phosphoprotein</keyword>
<sequence>MLSNLSTYYGEESIPGRSGSRDSGVAVNGVDGYDSTDSGCGNLGVSPGDRNTVAFEPVAICGMGMRLPGGVNDPDAFWDMLINKRDGRCPVPKDRYNAETWHAAGKKRHVPSDHGYFLDSSIDIKNADASFWSMTKKELEILDPQQRLSLEVVYETLQRAGQKPSELRGRKIGVWVGSFGGDRAELDAADPQTVHPYNLLNGFDFMPADRIHYEFGFMGPSVTVRTACSSSLLGLHQACYALIHGDCEAAVVAGTSIIYSPTLTATMNDHGVLSPSGICKTFDAEADGFVRGEAVVAVYVKRLSDAVRDGDPICSVVLSTASNSSGKSSTMTAPNPDAQEDLIRRAHEVAGITDYSRTAMMECHGTGTPVGDPLECEAVGRVF</sequence>
<evidence type="ECO:0000259" key="7">
    <source>
        <dbReference type="PROSITE" id="PS52004"/>
    </source>
</evidence>
<dbReference type="RefSeq" id="XP_045265142.1">
    <property type="nucleotide sequence ID" value="XM_045413508.1"/>
</dbReference>
<reference evidence="8" key="1">
    <citation type="journal article" date="2020" name="Phytopathology">
        <title>Genome sequence and comparative analysis of Colletotrichum gloeosporioides isolated from Liriodendron leaves.</title>
        <authorList>
            <person name="Fu F.F."/>
            <person name="Hao Z."/>
            <person name="Wang P."/>
            <person name="Lu Y."/>
            <person name="Xue L.J."/>
            <person name="Wei G."/>
            <person name="Tian Y."/>
            <person name="Baishi H."/>
            <person name="Xu H."/>
            <person name="Shi J."/>
            <person name="Cheng T."/>
            <person name="Wang G."/>
            <person name="Yi Y."/>
            <person name="Chen J."/>
        </authorList>
    </citation>
    <scope>NUCLEOTIDE SEQUENCE</scope>
    <source>
        <strain evidence="8">Lc1</strain>
    </source>
</reference>
<dbReference type="InterPro" id="IPR050091">
    <property type="entry name" value="PKS_NRPS_Biosynth_Enz"/>
</dbReference>
<evidence type="ECO:0000256" key="2">
    <source>
        <dbReference type="ARBA" id="ARBA00022553"/>
    </source>
</evidence>
<dbReference type="GeneID" id="69020773"/>
<dbReference type="GO" id="GO:0004312">
    <property type="term" value="F:fatty acid synthase activity"/>
    <property type="evidence" value="ECO:0007669"/>
    <property type="project" value="TreeGrafter"/>
</dbReference>
<dbReference type="GO" id="GO:0006633">
    <property type="term" value="P:fatty acid biosynthetic process"/>
    <property type="evidence" value="ECO:0007669"/>
    <property type="project" value="TreeGrafter"/>
</dbReference>
<dbReference type="PANTHER" id="PTHR43775">
    <property type="entry name" value="FATTY ACID SYNTHASE"/>
    <property type="match status" value="1"/>
</dbReference>
<name>A0A8H4FKT6_COLGL</name>
<protein>
    <submittedName>
        <fullName evidence="8">Highly reducing polyketide synthase FUM1</fullName>
    </submittedName>
</protein>
<comment type="similarity">
    <text evidence="5">Belongs to the thiolase-like superfamily. Beta-ketoacyl-ACP synthases family.</text>
</comment>
<dbReference type="GO" id="GO:0044550">
    <property type="term" value="P:secondary metabolite biosynthetic process"/>
    <property type="evidence" value="ECO:0007669"/>
    <property type="project" value="TreeGrafter"/>
</dbReference>
<reference evidence="8" key="2">
    <citation type="submission" date="2020-03" db="EMBL/GenBank/DDBJ databases">
        <authorList>
            <person name="Fu F.-F."/>
            <person name="Chen J."/>
        </authorList>
    </citation>
    <scope>NUCLEOTIDE SEQUENCE</scope>
    <source>
        <strain evidence="8">Lc1</strain>
    </source>
</reference>
<dbReference type="AlphaFoldDB" id="A0A8H4FKT6"/>
<proteinExistence type="inferred from homology"/>
<keyword evidence="9" id="KW-1185">Reference proteome</keyword>
<evidence type="ECO:0000256" key="1">
    <source>
        <dbReference type="ARBA" id="ARBA00022450"/>
    </source>
</evidence>
<dbReference type="SMART" id="SM00825">
    <property type="entry name" value="PKS_KS"/>
    <property type="match status" value="1"/>
</dbReference>
<evidence type="ECO:0000256" key="3">
    <source>
        <dbReference type="ARBA" id="ARBA00022679"/>
    </source>
</evidence>
<evidence type="ECO:0000256" key="5">
    <source>
        <dbReference type="RuleBase" id="RU003694"/>
    </source>
</evidence>
<evidence type="ECO:0000313" key="9">
    <source>
        <dbReference type="Proteomes" id="UP000613401"/>
    </source>
</evidence>
<dbReference type="Pfam" id="PF00109">
    <property type="entry name" value="ketoacyl-synt"/>
    <property type="match status" value="1"/>
</dbReference>
<dbReference type="CDD" id="cd00833">
    <property type="entry name" value="PKS"/>
    <property type="match status" value="1"/>
</dbReference>
<gene>
    <name evidence="8" type="ORF">GCG54_00013657</name>
</gene>
<dbReference type="PROSITE" id="PS52004">
    <property type="entry name" value="KS3_2"/>
    <property type="match status" value="1"/>
</dbReference>
<dbReference type="PANTHER" id="PTHR43775:SF49">
    <property type="entry name" value="SYNTHASE, PUTATIVE (JCVI)-RELATED"/>
    <property type="match status" value="1"/>
</dbReference>
<comment type="caution">
    <text evidence="8">The sequence shown here is derived from an EMBL/GenBank/DDBJ whole genome shotgun (WGS) entry which is preliminary data.</text>
</comment>
<dbReference type="Gene3D" id="3.40.47.10">
    <property type="match status" value="1"/>
</dbReference>
<organism evidence="8 9">
    <name type="scientific">Colletotrichum gloeosporioides</name>
    <name type="common">Anthracnose fungus</name>
    <name type="synonym">Glomerella cingulata</name>
    <dbReference type="NCBI Taxonomy" id="474922"/>
    <lineage>
        <taxon>Eukaryota</taxon>
        <taxon>Fungi</taxon>
        <taxon>Dikarya</taxon>
        <taxon>Ascomycota</taxon>
        <taxon>Pezizomycotina</taxon>
        <taxon>Sordariomycetes</taxon>
        <taxon>Hypocreomycetidae</taxon>
        <taxon>Glomerellales</taxon>
        <taxon>Glomerellaceae</taxon>
        <taxon>Colletotrichum</taxon>
        <taxon>Colletotrichum gloeosporioides species complex</taxon>
    </lineage>
</organism>
<dbReference type="EMBL" id="WVTB01000038">
    <property type="protein sequence ID" value="KAF3805983.1"/>
    <property type="molecule type" value="Genomic_DNA"/>
</dbReference>
<feature type="region of interest" description="Disordered" evidence="6">
    <location>
        <begin position="1"/>
        <end position="23"/>
    </location>
</feature>
<keyword evidence="3 5" id="KW-0808">Transferase</keyword>
<evidence type="ECO:0000256" key="4">
    <source>
        <dbReference type="ARBA" id="ARBA00023268"/>
    </source>
</evidence>
<dbReference type="InterPro" id="IPR016039">
    <property type="entry name" value="Thiolase-like"/>
</dbReference>
<dbReference type="SUPFAM" id="SSF53901">
    <property type="entry name" value="Thiolase-like"/>
    <property type="match status" value="2"/>
</dbReference>
<evidence type="ECO:0000313" key="8">
    <source>
        <dbReference type="EMBL" id="KAF3805983.1"/>
    </source>
</evidence>